<dbReference type="EMBL" id="CAJNYU010003209">
    <property type="protein sequence ID" value="CAF3648462.1"/>
    <property type="molecule type" value="Genomic_DNA"/>
</dbReference>
<dbReference type="Proteomes" id="UP000663872">
    <property type="component" value="Unassembled WGS sequence"/>
</dbReference>
<dbReference type="EMBL" id="CAJOBR010001475">
    <property type="protein sequence ID" value="CAF4611469.1"/>
    <property type="molecule type" value="Genomic_DNA"/>
</dbReference>
<evidence type="ECO:0000313" key="3">
    <source>
        <dbReference type="EMBL" id="CAF3596356.1"/>
    </source>
</evidence>
<evidence type="ECO:0000313" key="7">
    <source>
        <dbReference type="EMBL" id="CAF4522809.1"/>
    </source>
</evidence>
<keyword evidence="10" id="KW-1185">Reference proteome</keyword>
<dbReference type="Proteomes" id="UP000663825">
    <property type="component" value="Unassembled WGS sequence"/>
</dbReference>
<dbReference type="Proteomes" id="UP000663873">
    <property type="component" value="Unassembled WGS sequence"/>
</dbReference>
<evidence type="ECO:0000313" key="2">
    <source>
        <dbReference type="EMBL" id="CAF3510637.1"/>
    </source>
</evidence>
<dbReference type="Proteomes" id="UP000663869">
    <property type="component" value="Unassembled WGS sequence"/>
</dbReference>
<proteinExistence type="predicted"/>
<gene>
    <name evidence="4" type="ORF">FME351_LOCUS24360</name>
    <name evidence="2" type="ORF">GRG538_LOCUS18166</name>
    <name evidence="7" type="ORF">HFQ381_LOCUS29234</name>
    <name evidence="3" type="ORF">LUA448_LOCUS30200</name>
    <name evidence="8" type="ORF">QYT958_LOCUS12246</name>
    <name evidence="1" type="ORF">TIS948_LOCUS16305</name>
    <name evidence="6" type="ORF">TSG867_LOCUS2186</name>
    <name evidence="5" type="ORF">UJA718_LOCUS3992</name>
</gene>
<dbReference type="AlphaFoldDB" id="A0A818MYF4"/>
<dbReference type="EMBL" id="CAJOBQ010000056">
    <property type="protein sequence ID" value="CAF4236236.1"/>
    <property type="molecule type" value="Genomic_DNA"/>
</dbReference>
<evidence type="ECO:0000313" key="10">
    <source>
        <dbReference type="Proteomes" id="UP000663873"/>
    </source>
</evidence>
<dbReference type="Proteomes" id="UP000663851">
    <property type="component" value="Unassembled WGS sequence"/>
</dbReference>
<evidence type="ECO:0000313" key="8">
    <source>
        <dbReference type="EMBL" id="CAF4611469.1"/>
    </source>
</evidence>
<dbReference type="EMBL" id="CAJNXB010002678">
    <property type="protein sequence ID" value="CAF3270599.1"/>
    <property type="molecule type" value="Genomic_DNA"/>
</dbReference>
<reference evidence="3" key="1">
    <citation type="submission" date="2021-02" db="EMBL/GenBank/DDBJ databases">
        <authorList>
            <person name="Nowell W R."/>
        </authorList>
    </citation>
    <scope>NUCLEOTIDE SEQUENCE</scope>
</reference>
<evidence type="ECO:0000313" key="5">
    <source>
        <dbReference type="EMBL" id="CAF4159820.1"/>
    </source>
</evidence>
<name>A0A818MYF4_9BILA</name>
<dbReference type="Proteomes" id="UP000663862">
    <property type="component" value="Unassembled WGS sequence"/>
</dbReference>
<evidence type="ECO:0000313" key="4">
    <source>
        <dbReference type="EMBL" id="CAF3648462.1"/>
    </source>
</evidence>
<protein>
    <submittedName>
        <fullName evidence="3">Uncharacterized protein</fullName>
    </submittedName>
</protein>
<comment type="caution">
    <text evidence="3">The sequence shown here is derived from an EMBL/GenBank/DDBJ whole genome shotgun (WGS) entry which is preliminary data.</text>
</comment>
<evidence type="ECO:0000313" key="6">
    <source>
        <dbReference type="EMBL" id="CAF4236236.1"/>
    </source>
</evidence>
<accession>A0A818MYF4</accession>
<dbReference type="EMBL" id="CAJNYT010002973">
    <property type="protein sequence ID" value="CAF3510637.1"/>
    <property type="molecule type" value="Genomic_DNA"/>
</dbReference>
<dbReference type="EMBL" id="CAJOBO010004501">
    <property type="protein sequence ID" value="CAF4522809.1"/>
    <property type="molecule type" value="Genomic_DNA"/>
</dbReference>
<dbReference type="EMBL" id="CAJOBP010000310">
    <property type="protein sequence ID" value="CAF4159820.1"/>
    <property type="molecule type" value="Genomic_DNA"/>
</dbReference>
<organism evidence="3 9">
    <name type="scientific">Rotaria socialis</name>
    <dbReference type="NCBI Taxonomy" id="392032"/>
    <lineage>
        <taxon>Eukaryota</taxon>
        <taxon>Metazoa</taxon>
        <taxon>Spiralia</taxon>
        <taxon>Gnathifera</taxon>
        <taxon>Rotifera</taxon>
        <taxon>Eurotatoria</taxon>
        <taxon>Bdelloidea</taxon>
        <taxon>Philodinida</taxon>
        <taxon>Philodinidae</taxon>
        <taxon>Rotaria</taxon>
    </lineage>
</organism>
<dbReference type="Proteomes" id="UP000663833">
    <property type="component" value="Unassembled WGS sequence"/>
</dbReference>
<dbReference type="EMBL" id="CAJNYD010004393">
    <property type="protein sequence ID" value="CAF3596356.1"/>
    <property type="molecule type" value="Genomic_DNA"/>
</dbReference>
<sequence>MDEDYCIAACKSNIEQRSDAIQARNSLGKKSDHRQQLNIIVHCQHGLDPNCTCVKTFRVDKNCPLTYQEALVGAASYRRSIIENHTRELEYYLLCKIIKPKRNKQDNFIRKYESIYGSLLSNYVFETDQSVAHLNRNISST</sequence>
<evidence type="ECO:0000313" key="1">
    <source>
        <dbReference type="EMBL" id="CAF3270599.1"/>
    </source>
</evidence>
<dbReference type="Proteomes" id="UP000663848">
    <property type="component" value="Unassembled WGS sequence"/>
</dbReference>
<evidence type="ECO:0000313" key="9">
    <source>
        <dbReference type="Proteomes" id="UP000663833"/>
    </source>
</evidence>